<keyword evidence="2" id="KW-1185">Reference proteome</keyword>
<evidence type="ECO:0008006" key="3">
    <source>
        <dbReference type="Google" id="ProtNLM"/>
    </source>
</evidence>
<dbReference type="VEuPathDB" id="VectorBase:GBRI013957"/>
<reference evidence="2" key="1">
    <citation type="submission" date="2014-03" db="EMBL/GenBank/DDBJ databases">
        <authorList>
            <person name="Aksoy S."/>
            <person name="Warren W."/>
            <person name="Wilson R.K."/>
        </authorList>
    </citation>
    <scope>NUCLEOTIDE SEQUENCE [LARGE SCALE GENOMIC DNA]</scope>
    <source>
        <strain evidence="2">IAEA</strain>
    </source>
</reference>
<dbReference type="EnsemblMetazoa" id="GBRI013957-RA">
    <property type="protein sequence ID" value="GBRI013957-PA"/>
    <property type="gene ID" value="GBRI013957"/>
</dbReference>
<evidence type="ECO:0000313" key="2">
    <source>
        <dbReference type="Proteomes" id="UP000091820"/>
    </source>
</evidence>
<proteinExistence type="predicted"/>
<dbReference type="SUPFAM" id="SSF51197">
    <property type="entry name" value="Clavaminate synthase-like"/>
    <property type="match status" value="1"/>
</dbReference>
<dbReference type="STRING" id="37001.A0A1A9WBZ4"/>
<reference evidence="1" key="2">
    <citation type="submission" date="2020-05" db="UniProtKB">
        <authorList>
            <consortium name="EnsemblMetazoa"/>
        </authorList>
    </citation>
    <scope>IDENTIFICATION</scope>
    <source>
        <strain evidence="1">IAEA</strain>
    </source>
</reference>
<evidence type="ECO:0000313" key="1">
    <source>
        <dbReference type="EnsemblMetazoa" id="GBRI013957-PA"/>
    </source>
</evidence>
<dbReference type="Gene3D" id="2.60.120.10">
    <property type="entry name" value="Jelly Rolls"/>
    <property type="match status" value="1"/>
</dbReference>
<dbReference type="AlphaFoldDB" id="A0A1A9WBZ4"/>
<dbReference type="Proteomes" id="UP000091820">
    <property type="component" value="Unassembled WGS sequence"/>
</dbReference>
<protein>
    <recommendedName>
        <fullName evidence="3">JmjC domain-containing protein</fullName>
    </recommendedName>
</protein>
<organism evidence="1 2">
    <name type="scientific">Glossina brevipalpis</name>
    <dbReference type="NCBI Taxonomy" id="37001"/>
    <lineage>
        <taxon>Eukaryota</taxon>
        <taxon>Metazoa</taxon>
        <taxon>Ecdysozoa</taxon>
        <taxon>Arthropoda</taxon>
        <taxon>Hexapoda</taxon>
        <taxon>Insecta</taxon>
        <taxon>Pterygota</taxon>
        <taxon>Neoptera</taxon>
        <taxon>Endopterygota</taxon>
        <taxon>Diptera</taxon>
        <taxon>Brachycera</taxon>
        <taxon>Muscomorpha</taxon>
        <taxon>Hippoboscoidea</taxon>
        <taxon>Glossinidae</taxon>
        <taxon>Glossina</taxon>
    </lineage>
</organism>
<accession>A0A1A9WBZ4</accession>
<dbReference type="InterPro" id="IPR014710">
    <property type="entry name" value="RmlC-like_jellyroll"/>
</dbReference>
<name>A0A1A9WBZ4_9MUSC</name>
<sequence>MGDYSLKLREIILNTRKPLILKNYNLNWTCFENDINEWCRNLDSHAQEPLNFECMSIQDSKTPQWERKRNVKQMSAIDFLQFNSENEWLGLNYKRVHELPSICCKNVDFTCLGFPEAHKDCTFWLSSKSQNTPCHYDTYG</sequence>